<reference evidence="1" key="2">
    <citation type="submission" date="2020-03" db="EMBL/GenBank/DDBJ databases">
        <title>Flavobacteriaceae bacterium strain TP-CH-4, a member of the family Flavobacteriaceae isolated from a deep-sea seamount.</title>
        <authorList>
            <person name="Zhang D.-C."/>
        </authorList>
    </citation>
    <scope>NUCLEOTIDE SEQUENCE</scope>
    <source>
        <strain evidence="1">TP-CH-4</strain>
    </source>
</reference>
<protein>
    <submittedName>
        <fullName evidence="1">Uncharacterized protein</fullName>
    </submittedName>
</protein>
<proteinExistence type="predicted"/>
<comment type="caution">
    <text evidence="1">The sequence shown here is derived from an EMBL/GenBank/DDBJ whole genome shotgun (WGS) entry which is preliminary data.</text>
</comment>
<dbReference type="PROSITE" id="PS51257">
    <property type="entry name" value="PROKAR_LIPOPROTEIN"/>
    <property type="match status" value="1"/>
</dbReference>
<gene>
    <name evidence="1" type="ORF">FK220_007010</name>
</gene>
<dbReference type="Proteomes" id="UP000707206">
    <property type="component" value="Unassembled WGS sequence"/>
</dbReference>
<evidence type="ECO:0000313" key="1">
    <source>
        <dbReference type="EMBL" id="NHF59082.1"/>
    </source>
</evidence>
<organism evidence="1 2">
    <name type="scientific">Pelagihabitans pacificus</name>
    <dbReference type="NCBI Taxonomy" id="2696054"/>
    <lineage>
        <taxon>Bacteria</taxon>
        <taxon>Pseudomonadati</taxon>
        <taxon>Bacteroidota</taxon>
        <taxon>Flavobacteriia</taxon>
        <taxon>Flavobacteriales</taxon>
        <taxon>Flavobacteriaceae</taxon>
        <taxon>Pelagihabitans</taxon>
    </lineage>
</organism>
<accession>A0A967AWW7</accession>
<evidence type="ECO:0000313" key="2">
    <source>
        <dbReference type="Proteomes" id="UP000707206"/>
    </source>
</evidence>
<dbReference type="EMBL" id="VIKU02000001">
    <property type="protein sequence ID" value="NHF59082.1"/>
    <property type="molecule type" value="Genomic_DNA"/>
</dbReference>
<sequence>MRFKFIVLLFIGFALGGCSKDENAVQAEIATLPISNIGLNFAASEGYVANKTPLTETTKKELCWSKSQNPTINDFKQASSNTVFDGIAEYQINMVDLDRSTQYYAPAYAKIGES</sequence>
<name>A0A967AWW7_9FLAO</name>
<dbReference type="AlphaFoldDB" id="A0A967AWW7"/>
<reference evidence="1" key="1">
    <citation type="submission" date="2019-07" db="EMBL/GenBank/DDBJ databases">
        <authorList>
            <person name="De-Chao Zhang Q."/>
        </authorList>
    </citation>
    <scope>NUCLEOTIDE SEQUENCE</scope>
    <source>
        <strain evidence="1">TP-CH-4</strain>
    </source>
</reference>
<keyword evidence="2" id="KW-1185">Reference proteome</keyword>
<dbReference type="RefSeq" id="WP_152573533.1">
    <property type="nucleotide sequence ID" value="NZ_VIKU02000001.1"/>
</dbReference>